<organism evidence="4 5">
    <name type="scientific">Ziziphus jujuba var. spinosa</name>
    <dbReference type="NCBI Taxonomy" id="714518"/>
    <lineage>
        <taxon>Eukaryota</taxon>
        <taxon>Viridiplantae</taxon>
        <taxon>Streptophyta</taxon>
        <taxon>Embryophyta</taxon>
        <taxon>Tracheophyta</taxon>
        <taxon>Spermatophyta</taxon>
        <taxon>Magnoliopsida</taxon>
        <taxon>eudicotyledons</taxon>
        <taxon>Gunneridae</taxon>
        <taxon>Pentapetalae</taxon>
        <taxon>rosids</taxon>
        <taxon>fabids</taxon>
        <taxon>Rosales</taxon>
        <taxon>Rhamnaceae</taxon>
        <taxon>Paliureae</taxon>
        <taxon>Ziziphus</taxon>
    </lineage>
</organism>
<evidence type="ECO:0000313" key="4">
    <source>
        <dbReference type="EMBL" id="KAH7523845.1"/>
    </source>
</evidence>
<dbReference type="Proteomes" id="UP000813462">
    <property type="component" value="Unassembled WGS sequence"/>
</dbReference>
<keyword evidence="3" id="KW-0949">S-adenosyl-L-methionine</keyword>
<reference evidence="4" key="1">
    <citation type="journal article" date="2021" name="Front. Plant Sci.">
        <title>Chromosome-Scale Genome Assembly for Chinese Sour Jujube and Insights Into Its Genome Evolution and Domestication Signature.</title>
        <authorList>
            <person name="Shen L.-Y."/>
            <person name="Luo H."/>
            <person name="Wang X.-L."/>
            <person name="Wang X.-M."/>
            <person name="Qiu X.-J."/>
            <person name="Liu H."/>
            <person name="Zhou S.-S."/>
            <person name="Jia K.-H."/>
            <person name="Nie S."/>
            <person name="Bao Y.-T."/>
            <person name="Zhang R.-G."/>
            <person name="Yun Q.-Z."/>
            <person name="Chai Y.-H."/>
            <person name="Lu J.-Y."/>
            <person name="Li Y."/>
            <person name="Zhao S.-W."/>
            <person name="Mao J.-F."/>
            <person name="Jia S.-G."/>
            <person name="Mao Y.-M."/>
        </authorList>
    </citation>
    <scope>NUCLEOTIDE SEQUENCE</scope>
    <source>
        <strain evidence="4">AT0</strain>
        <tissue evidence="4">Leaf</tissue>
    </source>
</reference>
<protein>
    <recommendedName>
        <fullName evidence="6">(S)-coclaurine N-methyltransferase-like</fullName>
    </recommendedName>
</protein>
<dbReference type="CDD" id="cd02440">
    <property type="entry name" value="AdoMet_MTases"/>
    <property type="match status" value="1"/>
</dbReference>
<dbReference type="PANTHER" id="PTHR43832">
    <property type="match status" value="1"/>
</dbReference>
<dbReference type="PANTHER" id="PTHR43832:SF1">
    <property type="entry name" value="S-ADENOSYL-L-METHIONINE-DEPENDENT METHYLTRANSFERASES SUPERFAMILY PROTEIN"/>
    <property type="match status" value="1"/>
</dbReference>
<accession>A0A978V7G0</accession>
<dbReference type="InterPro" id="IPR029063">
    <property type="entry name" value="SAM-dependent_MTases_sf"/>
</dbReference>
<evidence type="ECO:0000256" key="3">
    <source>
        <dbReference type="ARBA" id="ARBA00022691"/>
    </source>
</evidence>
<evidence type="ECO:0008006" key="6">
    <source>
        <dbReference type="Google" id="ProtNLM"/>
    </source>
</evidence>
<proteinExistence type="inferred from homology"/>
<sequence length="549" mass="62429">MSMNGIFEAPRDATMRLMLNLLNRNLLPDALIRRLIRRFLAGRLRHSLKEMPITLRNSTTTTDQPQSEFYELPTSFFKLVLGNTLKFSFCYFPDKLTTLDDAEKAMLELYCERAGIKDGQTILDIGCGWGSLCLYIAKKYKNCIKTGITDSKSQKEYIDEQCRDLQLRNVDIIVADVGTFEMEASYDRIFSIGTFEVYIYIYKNYPQPGLAFHHMKNYKALLKKISEWMKQDGLLFVDHICHKTFAYPFESVIEDDWISKFDWLSADFSNGEGVMASVNLLLYFQDDVSVVNHWLVNAQHAERTGCYFTDKLSTLEDAEKAMTELYIESPDKKWVTGITDSTSQKAYIDGQCRIRLCGFVGQHVKNHKDLLKKISGWMKQDSLLFVHHMCHKAFAYHLERLIEDDLMSKYEWLTTDFFGGEGAMLSADLLLYLQDDISVVDHWLVSGKHHLRTGIVNKGEKAGTGLAASCGQTRGWVEEEGFEEKRKSASSEVLFVEAELSRVKLSSAKEVGFVVDGGAANMKKVSPVYPILASSLGLNMIKTISGSLH</sequence>
<dbReference type="Pfam" id="PF02353">
    <property type="entry name" value="CMAS"/>
    <property type="match status" value="1"/>
</dbReference>
<keyword evidence="2" id="KW-0489">Methyltransferase</keyword>
<dbReference type="AlphaFoldDB" id="A0A978V7G0"/>
<keyword evidence="2" id="KW-0808">Transferase</keyword>
<name>A0A978V7G0_ZIZJJ</name>
<evidence type="ECO:0000256" key="1">
    <source>
        <dbReference type="ARBA" id="ARBA00010815"/>
    </source>
</evidence>
<comment type="caution">
    <text evidence="4">The sequence shown here is derived from an EMBL/GenBank/DDBJ whole genome shotgun (WGS) entry which is preliminary data.</text>
</comment>
<evidence type="ECO:0000256" key="2">
    <source>
        <dbReference type="ARBA" id="ARBA00022603"/>
    </source>
</evidence>
<dbReference type="SUPFAM" id="SSF53335">
    <property type="entry name" value="S-adenosyl-L-methionine-dependent methyltransferases"/>
    <property type="match status" value="2"/>
</dbReference>
<dbReference type="EMBL" id="JAEACU010000006">
    <property type="protein sequence ID" value="KAH7523845.1"/>
    <property type="molecule type" value="Genomic_DNA"/>
</dbReference>
<comment type="similarity">
    <text evidence="1">Belongs to the CFA/CMAS family.</text>
</comment>
<dbReference type="Gene3D" id="3.40.50.150">
    <property type="entry name" value="Vaccinia Virus protein VP39"/>
    <property type="match status" value="2"/>
</dbReference>
<dbReference type="GO" id="GO:0032259">
    <property type="term" value="P:methylation"/>
    <property type="evidence" value="ECO:0007669"/>
    <property type="project" value="UniProtKB-KW"/>
</dbReference>
<dbReference type="GO" id="GO:0008168">
    <property type="term" value="F:methyltransferase activity"/>
    <property type="evidence" value="ECO:0007669"/>
    <property type="project" value="UniProtKB-KW"/>
</dbReference>
<gene>
    <name evidence="4" type="ORF">FEM48_Zijuj06G0055300</name>
</gene>
<evidence type="ECO:0000313" key="5">
    <source>
        <dbReference type="Proteomes" id="UP000813462"/>
    </source>
</evidence>